<accession>A0A5B7J5E5</accession>
<gene>
    <name evidence="2" type="ORF">E2C01_088167</name>
</gene>
<evidence type="ECO:0000313" key="3">
    <source>
        <dbReference type="Proteomes" id="UP000324222"/>
    </source>
</evidence>
<evidence type="ECO:0000313" key="2">
    <source>
        <dbReference type="EMBL" id="MPC93051.1"/>
    </source>
</evidence>
<dbReference type="AlphaFoldDB" id="A0A5B7J5E5"/>
<feature type="compositionally biased region" description="Low complexity" evidence="1">
    <location>
        <begin position="68"/>
        <end position="84"/>
    </location>
</feature>
<dbReference type="EMBL" id="VSRR010093423">
    <property type="protein sequence ID" value="MPC93051.1"/>
    <property type="molecule type" value="Genomic_DNA"/>
</dbReference>
<feature type="region of interest" description="Disordered" evidence="1">
    <location>
        <begin position="64"/>
        <end position="95"/>
    </location>
</feature>
<protein>
    <submittedName>
        <fullName evidence="2">Uncharacterized protein</fullName>
    </submittedName>
</protein>
<comment type="caution">
    <text evidence="2">The sequence shown here is derived from an EMBL/GenBank/DDBJ whole genome shotgun (WGS) entry which is preliminary data.</text>
</comment>
<keyword evidence="3" id="KW-1185">Reference proteome</keyword>
<organism evidence="2 3">
    <name type="scientific">Portunus trituberculatus</name>
    <name type="common">Swimming crab</name>
    <name type="synonym">Neptunus trituberculatus</name>
    <dbReference type="NCBI Taxonomy" id="210409"/>
    <lineage>
        <taxon>Eukaryota</taxon>
        <taxon>Metazoa</taxon>
        <taxon>Ecdysozoa</taxon>
        <taxon>Arthropoda</taxon>
        <taxon>Crustacea</taxon>
        <taxon>Multicrustacea</taxon>
        <taxon>Malacostraca</taxon>
        <taxon>Eumalacostraca</taxon>
        <taxon>Eucarida</taxon>
        <taxon>Decapoda</taxon>
        <taxon>Pleocyemata</taxon>
        <taxon>Brachyura</taxon>
        <taxon>Eubrachyura</taxon>
        <taxon>Portunoidea</taxon>
        <taxon>Portunidae</taxon>
        <taxon>Portuninae</taxon>
        <taxon>Portunus</taxon>
    </lineage>
</organism>
<reference evidence="2 3" key="1">
    <citation type="submission" date="2019-05" db="EMBL/GenBank/DDBJ databases">
        <title>Another draft genome of Portunus trituberculatus and its Hox gene families provides insights of decapod evolution.</title>
        <authorList>
            <person name="Jeong J.-H."/>
            <person name="Song I."/>
            <person name="Kim S."/>
            <person name="Choi T."/>
            <person name="Kim D."/>
            <person name="Ryu S."/>
            <person name="Kim W."/>
        </authorList>
    </citation>
    <scope>NUCLEOTIDE SEQUENCE [LARGE SCALE GENOMIC DNA]</scope>
    <source>
        <tissue evidence="2">Muscle</tissue>
    </source>
</reference>
<proteinExistence type="predicted"/>
<evidence type="ECO:0000256" key="1">
    <source>
        <dbReference type="SAM" id="MobiDB-lite"/>
    </source>
</evidence>
<name>A0A5B7J5E5_PORTR</name>
<sequence>MMVLMLVGETVVRVKAMAEREGMLSKWPVYSIGGGDSGGAGSTSRLIPAHAYFSAFLRVVACNGSGQSSSSSSFSSSSSSASSSCYPAGIARLRS</sequence>
<dbReference type="Proteomes" id="UP000324222">
    <property type="component" value="Unassembled WGS sequence"/>
</dbReference>